<protein>
    <submittedName>
        <fullName evidence="5">Uncharacterized protein</fullName>
    </submittedName>
</protein>
<evidence type="ECO:0000313" key="5">
    <source>
        <dbReference type="EMBL" id="GFT84170.1"/>
    </source>
</evidence>
<dbReference type="EMBL" id="BMAW01023693">
    <property type="protein sequence ID" value="GFT84170.1"/>
    <property type="molecule type" value="Genomic_DNA"/>
</dbReference>
<dbReference type="OrthoDB" id="10068277at2759"/>
<sequence length="412" mass="46676">MESLKENLKESVVKTEKEAFEDEIFRIVPTRYKEKAKNIFQFLKLQESFSWNSDGEIIYKNTVIPGSNIAFLVNDFLRNRKSAPEGRYVFLRALNDVNLPKRLDVNKKLYQNNKIIKKPIIRHLVESRSDKLRQVKSSPIHADYEYTTSHGFENQNQNCSRRKTTQLDLHLRSLQNNSTRPPPAQPAPPAKQLNSTSACAACLRLQNNSTRPPPAQPAKQLNSTSACAACSACTACLRLRSLLPQNRLFLPTAMTYIANKRSLGETDLECCGSVSPLDWVDSDWWIEERKTNSTAVVPISCCRPSPSEENCNAGKAPYRELLQPFRIYNRGCGIEVLKRKYHLLQTGGCIVCSCGAFKLTAFLAIHYLANIILSSQLRLDEIREQLPDVAPVRLVPVAQPQDELERRLSVLM</sequence>
<keyword evidence="2" id="KW-0812">Transmembrane</keyword>
<dbReference type="Proteomes" id="UP000887013">
    <property type="component" value="Unassembled WGS sequence"/>
</dbReference>
<evidence type="ECO:0000256" key="1">
    <source>
        <dbReference type="ARBA" id="ARBA00004141"/>
    </source>
</evidence>
<reference evidence="5" key="1">
    <citation type="submission" date="2020-08" db="EMBL/GenBank/DDBJ databases">
        <title>Multicomponent nature underlies the extraordinary mechanical properties of spider dragline silk.</title>
        <authorList>
            <person name="Kono N."/>
            <person name="Nakamura H."/>
            <person name="Mori M."/>
            <person name="Yoshida Y."/>
            <person name="Ohtoshi R."/>
            <person name="Malay A.D."/>
            <person name="Moran D.A.P."/>
            <person name="Tomita M."/>
            <person name="Numata K."/>
            <person name="Arakawa K."/>
        </authorList>
    </citation>
    <scope>NUCLEOTIDE SEQUENCE</scope>
</reference>
<evidence type="ECO:0000256" key="4">
    <source>
        <dbReference type="ARBA" id="ARBA00023136"/>
    </source>
</evidence>
<dbReference type="GO" id="GO:0016020">
    <property type="term" value="C:membrane"/>
    <property type="evidence" value="ECO:0007669"/>
    <property type="project" value="UniProtKB-SubCell"/>
</dbReference>
<dbReference type="AlphaFoldDB" id="A0A8X6PUR3"/>
<comment type="subcellular location">
    <subcellularLocation>
        <location evidence="1">Membrane</location>
        <topology evidence="1">Multi-pass membrane protein</topology>
    </subcellularLocation>
</comment>
<dbReference type="InterPro" id="IPR008952">
    <property type="entry name" value="Tetraspanin_EC2_sf"/>
</dbReference>
<proteinExistence type="predicted"/>
<comment type="caution">
    <text evidence="5">The sequence shown here is derived from an EMBL/GenBank/DDBJ whole genome shotgun (WGS) entry which is preliminary data.</text>
</comment>
<keyword evidence="4" id="KW-0472">Membrane</keyword>
<dbReference type="Gene3D" id="1.10.1450.10">
    <property type="entry name" value="Tetraspanin"/>
    <property type="match status" value="1"/>
</dbReference>
<organism evidence="5 6">
    <name type="scientific">Nephila pilipes</name>
    <name type="common">Giant wood spider</name>
    <name type="synonym">Nephila maculata</name>
    <dbReference type="NCBI Taxonomy" id="299642"/>
    <lineage>
        <taxon>Eukaryota</taxon>
        <taxon>Metazoa</taxon>
        <taxon>Ecdysozoa</taxon>
        <taxon>Arthropoda</taxon>
        <taxon>Chelicerata</taxon>
        <taxon>Arachnida</taxon>
        <taxon>Araneae</taxon>
        <taxon>Araneomorphae</taxon>
        <taxon>Entelegynae</taxon>
        <taxon>Araneoidea</taxon>
        <taxon>Nephilidae</taxon>
        <taxon>Nephila</taxon>
    </lineage>
</organism>
<gene>
    <name evidence="5" type="primary">AVEN_174834_1</name>
    <name evidence="5" type="ORF">NPIL_548251</name>
</gene>
<evidence type="ECO:0000313" key="6">
    <source>
        <dbReference type="Proteomes" id="UP000887013"/>
    </source>
</evidence>
<accession>A0A8X6PUR3</accession>
<dbReference type="InterPro" id="IPR018499">
    <property type="entry name" value="Tetraspanin/Peripherin"/>
</dbReference>
<keyword evidence="6" id="KW-1185">Reference proteome</keyword>
<keyword evidence="3" id="KW-1133">Transmembrane helix</keyword>
<evidence type="ECO:0000256" key="3">
    <source>
        <dbReference type="ARBA" id="ARBA00022989"/>
    </source>
</evidence>
<name>A0A8X6PUR3_NEPPI</name>
<dbReference type="Pfam" id="PF00335">
    <property type="entry name" value="Tetraspanin"/>
    <property type="match status" value="1"/>
</dbReference>
<evidence type="ECO:0000256" key="2">
    <source>
        <dbReference type="ARBA" id="ARBA00022692"/>
    </source>
</evidence>